<dbReference type="Proteomes" id="UP000239539">
    <property type="component" value="Unassembled WGS sequence"/>
</dbReference>
<evidence type="ECO:0000313" key="1">
    <source>
        <dbReference type="EMBL" id="PRO69902.1"/>
    </source>
</evidence>
<accession>A0ABX5CR28</accession>
<protein>
    <submittedName>
        <fullName evidence="1">Uncharacterized protein</fullName>
    </submittedName>
</protein>
<reference evidence="2" key="1">
    <citation type="journal article" date="2020" name="Int. J. Syst. Evol. Microbiol.">
        <title>Alteromonas alba sp. nov., a marine bacterium isolated from the seawater of the West Pacific Ocean.</title>
        <authorList>
            <person name="Sun C."/>
            <person name="Wu Y.-H."/>
            <person name="Xamxidin M."/>
            <person name="Cheng H."/>
            <person name="Xu X.-W."/>
        </authorList>
    </citation>
    <scope>NUCLEOTIDE SEQUENCE [LARGE SCALE GENOMIC DNA]</scope>
    <source>
        <strain evidence="2">9a2</strain>
    </source>
</reference>
<evidence type="ECO:0000313" key="2">
    <source>
        <dbReference type="Proteomes" id="UP000239539"/>
    </source>
</evidence>
<keyword evidence="2" id="KW-1185">Reference proteome</keyword>
<proteinExistence type="predicted"/>
<organism evidence="1 2">
    <name type="scientific">Alteromonas gracilis</name>
    <dbReference type="NCBI Taxonomy" id="1479524"/>
    <lineage>
        <taxon>Bacteria</taxon>
        <taxon>Pseudomonadati</taxon>
        <taxon>Pseudomonadota</taxon>
        <taxon>Gammaproteobacteria</taxon>
        <taxon>Alteromonadales</taxon>
        <taxon>Alteromonadaceae</taxon>
        <taxon>Alteromonas/Salinimonas group</taxon>
        <taxon>Alteromonas</taxon>
    </lineage>
</organism>
<comment type="caution">
    <text evidence="1">The sequence shown here is derived from an EMBL/GenBank/DDBJ whole genome shotgun (WGS) entry which is preliminary data.</text>
</comment>
<sequence length="158" mass="17170">MQRLIIFVSVVVSLTVAYLFTNSAKQTEVELTEFSKQLKAGQKAEDSVIKSSGNNHISLHSEGALGVKDEHDTLHQTSSQEQTSMVSKSENTLEETYDAFALSPEAETVQNTDDAEMVVSVSLTEAPEGDFNGYSSTMDVPISSASKVETDDMESKQP</sequence>
<name>A0ABX5CR28_9ALTE</name>
<gene>
    <name evidence="1" type="ORF">C6Y39_05525</name>
</gene>
<dbReference type="RefSeq" id="WP_105930312.1">
    <property type="nucleotide sequence ID" value="NZ_PVNO01000021.1"/>
</dbReference>
<dbReference type="EMBL" id="PVNO01000021">
    <property type="protein sequence ID" value="PRO69902.1"/>
    <property type="molecule type" value="Genomic_DNA"/>
</dbReference>